<sequence length="144" mass="15598">MGRNGSFSSLMVIPGLLLVMGPPACTRTRAVAQVLPKGLEGWKRQCGLLWVVRVQGGEGVRFRISGRFGNLLDYGGGFTVDDHQLASSFCRTDAPVQAAFHCILDSEKGGPVTGQLEAWYLGALLKTWTLRGVRHFEAQVALPV</sequence>
<dbReference type="AlphaFoldDB" id="A0AA48K9J7"/>
<evidence type="ECO:0000313" key="2">
    <source>
        <dbReference type="Proteomes" id="UP001238179"/>
    </source>
</evidence>
<proteinExistence type="predicted"/>
<dbReference type="EMBL" id="AP027080">
    <property type="protein sequence ID" value="BDU73566.1"/>
    <property type="molecule type" value="Genomic_DNA"/>
</dbReference>
<name>A0AA48K9J7_9BACT</name>
<organism evidence="1 2">
    <name type="scientific">Mesoterricola silvestris</name>
    <dbReference type="NCBI Taxonomy" id="2927979"/>
    <lineage>
        <taxon>Bacteria</taxon>
        <taxon>Pseudomonadati</taxon>
        <taxon>Acidobacteriota</taxon>
        <taxon>Holophagae</taxon>
        <taxon>Holophagales</taxon>
        <taxon>Holophagaceae</taxon>
        <taxon>Mesoterricola</taxon>
    </lineage>
</organism>
<evidence type="ECO:0000313" key="1">
    <source>
        <dbReference type="EMBL" id="BDU73566.1"/>
    </source>
</evidence>
<gene>
    <name evidence="1" type="ORF">METEAL_27400</name>
</gene>
<dbReference type="Proteomes" id="UP001238179">
    <property type="component" value="Chromosome"/>
</dbReference>
<reference evidence="2" key="1">
    <citation type="journal article" date="2023" name="Int. J. Syst. Evol. Microbiol.">
        <title>Mesoterricola silvestris gen. nov., sp. nov., Mesoterricola sediminis sp. nov., Geothrix oryzae sp. nov., Geothrix edaphica sp. nov., Geothrix rubra sp. nov., and Geothrix limicola sp. nov., six novel members of Acidobacteriota isolated from soils.</title>
        <authorList>
            <person name="Itoh H."/>
            <person name="Sugisawa Y."/>
            <person name="Mise K."/>
            <person name="Xu Z."/>
            <person name="Kuniyasu M."/>
            <person name="Ushijima N."/>
            <person name="Kawano K."/>
            <person name="Kobayashi E."/>
            <person name="Shiratori Y."/>
            <person name="Masuda Y."/>
            <person name="Senoo K."/>
        </authorList>
    </citation>
    <scope>NUCLEOTIDE SEQUENCE [LARGE SCALE GENOMIC DNA]</scope>
    <source>
        <strain evidence="2">W79</strain>
    </source>
</reference>
<dbReference type="KEGG" id="msil:METEAL_27400"/>
<accession>A0AA48K9J7</accession>
<keyword evidence="2" id="KW-1185">Reference proteome</keyword>
<protein>
    <submittedName>
        <fullName evidence="1">Uncharacterized protein</fullName>
    </submittedName>
</protein>